<evidence type="ECO:0000313" key="1">
    <source>
        <dbReference type="EMBL" id="KKK76219.1"/>
    </source>
</evidence>
<accession>A0A0F9ACI9</accession>
<sequence length="116" mass="13013">ILVGSDYYPAPDDLFSYQPGQPYVDGDGLTKFNGFEVVVWKFGEMTYDQYWNIYISATIHNGAFSAKTTIRTRASQDDSTYANYNAISTIPVIALTAAVSSFIQDLKWTHILRLAL</sequence>
<reference evidence="1" key="1">
    <citation type="journal article" date="2015" name="Nature">
        <title>Complex archaea that bridge the gap between prokaryotes and eukaryotes.</title>
        <authorList>
            <person name="Spang A."/>
            <person name="Saw J.H."/>
            <person name="Jorgensen S.L."/>
            <person name="Zaremba-Niedzwiedzka K."/>
            <person name="Martijn J."/>
            <person name="Lind A.E."/>
            <person name="van Eijk R."/>
            <person name="Schleper C."/>
            <person name="Guy L."/>
            <person name="Ettema T.J."/>
        </authorList>
    </citation>
    <scope>NUCLEOTIDE SEQUENCE</scope>
</reference>
<proteinExistence type="predicted"/>
<gene>
    <name evidence="1" type="ORF">LCGC14_2865850</name>
</gene>
<dbReference type="EMBL" id="LAZR01055505">
    <property type="protein sequence ID" value="KKK76219.1"/>
    <property type="molecule type" value="Genomic_DNA"/>
</dbReference>
<comment type="caution">
    <text evidence="1">The sequence shown here is derived from an EMBL/GenBank/DDBJ whole genome shotgun (WGS) entry which is preliminary data.</text>
</comment>
<dbReference type="AlphaFoldDB" id="A0A0F9ACI9"/>
<name>A0A0F9ACI9_9ZZZZ</name>
<organism evidence="1">
    <name type="scientific">marine sediment metagenome</name>
    <dbReference type="NCBI Taxonomy" id="412755"/>
    <lineage>
        <taxon>unclassified sequences</taxon>
        <taxon>metagenomes</taxon>
        <taxon>ecological metagenomes</taxon>
    </lineage>
</organism>
<protein>
    <submittedName>
        <fullName evidence="1">Uncharacterized protein</fullName>
    </submittedName>
</protein>
<feature type="non-terminal residue" evidence="1">
    <location>
        <position position="1"/>
    </location>
</feature>